<proteinExistence type="predicted"/>
<name>A0A2N5HW20_9BACI</name>
<reference evidence="3 4" key="1">
    <citation type="submission" date="2017-11" db="EMBL/GenBank/DDBJ databases">
        <title>Comparitive Functional Genomics of Dry Heat Resistant strains isolated from the Viking Spacecraft.</title>
        <authorList>
            <person name="Seuylemezian A."/>
            <person name="Cooper K."/>
            <person name="Vaishampayan P."/>
        </authorList>
    </citation>
    <scope>NUCLEOTIDE SEQUENCE [LARGE SCALE GENOMIC DNA]</scope>
    <source>
        <strain evidence="3 4">V32-6</strain>
    </source>
</reference>
<comment type="caution">
    <text evidence="3">The sequence shown here is derived from an EMBL/GenBank/DDBJ whole genome shotgun (WGS) entry which is preliminary data.</text>
</comment>
<evidence type="ECO:0000313" key="4">
    <source>
        <dbReference type="Proteomes" id="UP000234950"/>
    </source>
</evidence>
<organism evidence="3 4">
    <name type="scientific">Neobacillus cucumis</name>
    <dbReference type="NCBI Taxonomy" id="1740721"/>
    <lineage>
        <taxon>Bacteria</taxon>
        <taxon>Bacillati</taxon>
        <taxon>Bacillota</taxon>
        <taxon>Bacilli</taxon>
        <taxon>Bacillales</taxon>
        <taxon>Bacillaceae</taxon>
        <taxon>Neobacillus</taxon>
    </lineage>
</organism>
<sequence length="95" mass="10854">MKTLYFDCFSGISGDMVLGALIDAGADPILLEAELKKLQLEDEYELKWKKIVKNGITSTKFDVVLLKNTSQSEFSHKNDGEHKHDHVEHHHEHSH</sequence>
<dbReference type="RefSeq" id="WP_142384059.1">
    <property type="nucleotide sequence ID" value="NZ_PGVE01000011.1"/>
</dbReference>
<keyword evidence="4" id="KW-1185">Reference proteome</keyword>
<evidence type="ECO:0000256" key="1">
    <source>
        <dbReference type="ARBA" id="ARBA00022596"/>
    </source>
</evidence>
<keyword evidence="1" id="KW-0533">Nickel</keyword>
<feature type="region of interest" description="Disordered" evidence="2">
    <location>
        <begin position="72"/>
        <end position="95"/>
    </location>
</feature>
<feature type="non-terminal residue" evidence="3">
    <location>
        <position position="95"/>
    </location>
</feature>
<gene>
    <name evidence="3" type="ORF">CVD27_00895</name>
</gene>
<evidence type="ECO:0000313" key="3">
    <source>
        <dbReference type="EMBL" id="PLS09711.1"/>
    </source>
</evidence>
<dbReference type="AlphaFoldDB" id="A0A2N5HW20"/>
<dbReference type="InterPro" id="IPR002822">
    <property type="entry name" value="Ni_insertion"/>
</dbReference>
<accession>A0A2N5HW20</accession>
<dbReference type="EMBL" id="PGVE01000011">
    <property type="protein sequence ID" value="PLS09711.1"/>
    <property type="molecule type" value="Genomic_DNA"/>
</dbReference>
<dbReference type="PANTHER" id="PTHR36566">
    <property type="entry name" value="NICKEL INSERTION PROTEIN-RELATED"/>
    <property type="match status" value="1"/>
</dbReference>
<dbReference type="Proteomes" id="UP000234950">
    <property type="component" value="Unassembled WGS sequence"/>
</dbReference>
<evidence type="ECO:0008006" key="5">
    <source>
        <dbReference type="Google" id="ProtNLM"/>
    </source>
</evidence>
<dbReference type="Pfam" id="PF01969">
    <property type="entry name" value="Ni_insertion"/>
    <property type="match status" value="1"/>
</dbReference>
<protein>
    <recommendedName>
        <fullName evidence="5">TIGR00299 family protein</fullName>
    </recommendedName>
</protein>
<feature type="compositionally biased region" description="Basic and acidic residues" evidence="2">
    <location>
        <begin position="74"/>
        <end position="95"/>
    </location>
</feature>
<dbReference type="OrthoDB" id="9765625at2"/>
<evidence type="ECO:0000256" key="2">
    <source>
        <dbReference type="SAM" id="MobiDB-lite"/>
    </source>
</evidence>
<dbReference type="PANTHER" id="PTHR36566:SF1">
    <property type="entry name" value="PYRIDINIUM-3,5-BISTHIOCARBOXYLIC ACID MONONUCLEOTIDE NICKEL INSERTION PROTEIN"/>
    <property type="match status" value="1"/>
</dbReference>